<evidence type="ECO:0000313" key="1">
    <source>
        <dbReference type="EMBL" id="UPT92116.1"/>
    </source>
</evidence>
<accession>A0A8T5VQX5</accession>
<reference evidence="1" key="1">
    <citation type="journal article" date="2017" name="Syst. Appl. Microbiol.">
        <title>Soybeans inoculated with root zone soils of Canadian native legumes harbour diverse and novel Bradyrhizobium spp. that possess agricultural potential.</title>
        <authorList>
            <person name="Bromfield E.S.P."/>
            <person name="Cloutier S."/>
            <person name="Tambong J.T."/>
            <person name="Tran Thi T.V."/>
        </authorList>
    </citation>
    <scope>NUCLEOTIDE SEQUENCE</scope>
    <source>
        <strain evidence="1">1S5</strain>
    </source>
</reference>
<evidence type="ECO:0000313" key="2">
    <source>
        <dbReference type="Proteomes" id="UP000551709"/>
    </source>
</evidence>
<reference evidence="1" key="2">
    <citation type="submission" date="2022-04" db="EMBL/GenBank/DDBJ databases">
        <authorList>
            <person name="Bromfield E.S.P."/>
            <person name="Cloutier S."/>
        </authorList>
    </citation>
    <scope>NUCLEOTIDE SEQUENCE</scope>
    <source>
        <strain evidence="1">1S5</strain>
        <plasmid evidence="1">pBb1S5a</plasmid>
    </source>
</reference>
<organism evidence="1 2">
    <name type="scientific">Bradyrhizobium barranii subsp. apii</name>
    <dbReference type="NCBI Taxonomy" id="2819348"/>
    <lineage>
        <taxon>Bacteria</taxon>
        <taxon>Pseudomonadati</taxon>
        <taxon>Pseudomonadota</taxon>
        <taxon>Alphaproteobacteria</taxon>
        <taxon>Hyphomicrobiales</taxon>
        <taxon>Nitrobacteraceae</taxon>
        <taxon>Bradyrhizobium</taxon>
        <taxon>Bradyrhizobium barranii</taxon>
    </lineage>
</organism>
<geneLocation type="plasmid" evidence="1 2">
    <name>pBb1S5a</name>
</geneLocation>
<name>A0A8T5VQX5_9BRAD</name>
<sequence>MKSCSRIRGFTIQGGKGGAQPKIWPSQAPIAATAAVAIGMTSVPLSGTSAIRKIPKAAIAQPRPLFGIKQRWLVDAYANVDGGYETDLLAQDDEEAEWRGLSFWSEVELKEIQ</sequence>
<dbReference type="Proteomes" id="UP000551709">
    <property type="component" value="Plasmid pBb1S5a"/>
</dbReference>
<proteinExistence type="predicted"/>
<dbReference type="EMBL" id="CP096256">
    <property type="protein sequence ID" value="UPT92116.1"/>
    <property type="molecule type" value="Genomic_DNA"/>
</dbReference>
<dbReference type="RefSeq" id="WP_166107348.1">
    <property type="nucleotide sequence ID" value="NZ_CP096256.1"/>
</dbReference>
<keyword evidence="1" id="KW-0614">Plasmid</keyword>
<gene>
    <name evidence="1" type="ORF">HAP41_0000048385</name>
</gene>
<protein>
    <submittedName>
        <fullName evidence="1">Uncharacterized protein</fullName>
    </submittedName>
</protein>
<dbReference type="AlphaFoldDB" id="A0A8T5VQX5"/>